<dbReference type="EMBL" id="JANJYI010000005">
    <property type="protein sequence ID" value="KAK2648042.1"/>
    <property type="molecule type" value="Genomic_DNA"/>
</dbReference>
<keyword evidence="2" id="KW-1185">Reference proteome</keyword>
<dbReference type="AlphaFoldDB" id="A0AAD9U5F9"/>
<evidence type="ECO:0000313" key="2">
    <source>
        <dbReference type="Proteomes" id="UP001280121"/>
    </source>
</evidence>
<evidence type="ECO:0000313" key="1">
    <source>
        <dbReference type="EMBL" id="KAK2648042.1"/>
    </source>
</evidence>
<name>A0AAD9U5F9_9ROSI</name>
<accession>A0AAD9U5F9</accession>
<protein>
    <submittedName>
        <fullName evidence="1">Uncharacterized protein</fullName>
    </submittedName>
</protein>
<dbReference type="Gene3D" id="3.60.10.10">
    <property type="entry name" value="Endonuclease/exonuclease/phosphatase"/>
    <property type="match status" value="1"/>
</dbReference>
<proteinExistence type="predicted"/>
<dbReference type="InterPro" id="IPR036691">
    <property type="entry name" value="Endo/exonu/phosph_ase_sf"/>
</dbReference>
<comment type="caution">
    <text evidence="1">The sequence shown here is derived from an EMBL/GenBank/DDBJ whole genome shotgun (WGS) entry which is preliminary data.</text>
</comment>
<dbReference type="Proteomes" id="UP001280121">
    <property type="component" value="Unassembled WGS sequence"/>
</dbReference>
<reference evidence="1" key="1">
    <citation type="journal article" date="2023" name="Plant J.">
        <title>Genome sequences and population genomics provide insights into the demographic history, inbreeding, and mutation load of two 'living fossil' tree species of Dipteronia.</title>
        <authorList>
            <person name="Feng Y."/>
            <person name="Comes H.P."/>
            <person name="Chen J."/>
            <person name="Zhu S."/>
            <person name="Lu R."/>
            <person name="Zhang X."/>
            <person name="Li P."/>
            <person name="Qiu J."/>
            <person name="Olsen K.M."/>
            <person name="Qiu Y."/>
        </authorList>
    </citation>
    <scope>NUCLEOTIDE SEQUENCE</scope>
    <source>
        <strain evidence="1">KIB01</strain>
    </source>
</reference>
<gene>
    <name evidence="1" type="ORF">Ddye_015531</name>
</gene>
<sequence length="206" mass="23272">MGQKDSRVCYAVFGEASYMVQTCSVGEGEGTYASFKFVICSHEGIDVSHPDFFSAAKLNGYIPPNKEVYQLQFFLALCLRGRHLDAYRFLQREKDMDCGFSWPGNPIGKYRGKRMRIDYFLVSEELKDRIAACEMCGRGIELEGSSNSFPILFFLLYHSNTFTSFTSQLLIKYTAEKGNCNAKLALSKAMEVFMGVTIAQFPYSGF</sequence>
<organism evidence="1 2">
    <name type="scientific">Dipteronia dyeriana</name>
    <dbReference type="NCBI Taxonomy" id="168575"/>
    <lineage>
        <taxon>Eukaryota</taxon>
        <taxon>Viridiplantae</taxon>
        <taxon>Streptophyta</taxon>
        <taxon>Embryophyta</taxon>
        <taxon>Tracheophyta</taxon>
        <taxon>Spermatophyta</taxon>
        <taxon>Magnoliopsida</taxon>
        <taxon>eudicotyledons</taxon>
        <taxon>Gunneridae</taxon>
        <taxon>Pentapetalae</taxon>
        <taxon>rosids</taxon>
        <taxon>malvids</taxon>
        <taxon>Sapindales</taxon>
        <taxon>Sapindaceae</taxon>
        <taxon>Hippocastanoideae</taxon>
        <taxon>Acereae</taxon>
        <taxon>Dipteronia</taxon>
    </lineage>
</organism>